<sequence length="104" mass="11481">MIPRQALEQAISELVATAEQIGCEGFANMRQARILGLLQPQDKNLLPDEIETMMEESHYTDEANAEDLFEEILTAKAVAEVLNHSHAGVDKALNIDSIMTCGLR</sequence>
<evidence type="ECO:0000313" key="1">
    <source>
        <dbReference type="EMBL" id="KAJ8672564.1"/>
    </source>
</evidence>
<gene>
    <name evidence="1" type="ORF">QAD02_003823</name>
</gene>
<reference evidence="1" key="1">
    <citation type="submission" date="2023-04" db="EMBL/GenBank/DDBJ databases">
        <title>A chromosome-level genome assembly of the parasitoid wasp Eretmocerus hayati.</title>
        <authorList>
            <person name="Zhong Y."/>
            <person name="Liu S."/>
            <person name="Liu Y."/>
        </authorList>
    </citation>
    <scope>NUCLEOTIDE SEQUENCE</scope>
    <source>
        <strain evidence="1">ZJU_SS_LIU_2023</strain>
    </source>
</reference>
<proteinExistence type="predicted"/>
<accession>A0ACC2NMR5</accession>
<keyword evidence="2" id="KW-1185">Reference proteome</keyword>
<evidence type="ECO:0000313" key="2">
    <source>
        <dbReference type="Proteomes" id="UP001239111"/>
    </source>
</evidence>
<dbReference type="Proteomes" id="UP001239111">
    <property type="component" value="Chromosome 3"/>
</dbReference>
<organism evidence="1 2">
    <name type="scientific">Eretmocerus hayati</name>
    <dbReference type="NCBI Taxonomy" id="131215"/>
    <lineage>
        <taxon>Eukaryota</taxon>
        <taxon>Metazoa</taxon>
        <taxon>Ecdysozoa</taxon>
        <taxon>Arthropoda</taxon>
        <taxon>Hexapoda</taxon>
        <taxon>Insecta</taxon>
        <taxon>Pterygota</taxon>
        <taxon>Neoptera</taxon>
        <taxon>Endopterygota</taxon>
        <taxon>Hymenoptera</taxon>
        <taxon>Apocrita</taxon>
        <taxon>Proctotrupomorpha</taxon>
        <taxon>Chalcidoidea</taxon>
        <taxon>Aphelinidae</taxon>
        <taxon>Aphelininae</taxon>
        <taxon>Eretmocerus</taxon>
    </lineage>
</organism>
<dbReference type="EMBL" id="CM056743">
    <property type="protein sequence ID" value="KAJ8672564.1"/>
    <property type="molecule type" value="Genomic_DNA"/>
</dbReference>
<protein>
    <submittedName>
        <fullName evidence="1">Uncharacterized protein</fullName>
    </submittedName>
</protein>
<comment type="caution">
    <text evidence="1">The sequence shown here is derived from an EMBL/GenBank/DDBJ whole genome shotgun (WGS) entry which is preliminary data.</text>
</comment>
<name>A0ACC2NMR5_9HYME</name>